<evidence type="ECO:0000256" key="15">
    <source>
        <dbReference type="ARBA" id="ARBA00049484"/>
    </source>
</evidence>
<dbReference type="Gene3D" id="3.90.550.10">
    <property type="entry name" value="Spore Coat Polysaccharide Biosynthesis Protein SpsA, Chain A"/>
    <property type="match status" value="1"/>
</dbReference>
<comment type="catalytic activity">
    <reaction evidence="14">
        <text>D-ribose 5-phosphate + CTP + H(+) = CDP-D-ribose + diphosphate</text>
        <dbReference type="Rhea" id="RHEA:53872"/>
        <dbReference type="ChEBI" id="CHEBI:15378"/>
        <dbReference type="ChEBI" id="CHEBI:33019"/>
        <dbReference type="ChEBI" id="CHEBI:37563"/>
        <dbReference type="ChEBI" id="CHEBI:78346"/>
        <dbReference type="ChEBI" id="CHEBI:137525"/>
    </reaction>
</comment>
<keyword evidence="9 18" id="KW-0548">Nucleotidyltransferase</keyword>
<comment type="similarity">
    <text evidence="3">Belongs to the IspD/TarI cytidylyltransferase family. IspD subfamily.</text>
</comment>
<evidence type="ECO:0000256" key="8">
    <source>
        <dbReference type="ARBA" id="ARBA00022679"/>
    </source>
</evidence>
<dbReference type="KEGG" id="xla:108718486"/>
<evidence type="ECO:0000259" key="16">
    <source>
        <dbReference type="Pfam" id="PF18706"/>
    </source>
</evidence>
<protein>
    <recommendedName>
        <fullName evidence="6">D-ribitol-5-phosphate cytidylyltransferase</fullName>
        <ecNumber evidence="5">2.7.7.40</ecNumber>
    </recommendedName>
    <alternativeName>
        <fullName evidence="10">2-C-methyl-D-erythritol 4-phosphate cytidylyltransferase-like protein</fullName>
    </alternativeName>
    <alternativeName>
        <fullName evidence="11">Isoprenoid synthase domain-containing protein</fullName>
    </alternativeName>
</protein>
<dbReference type="RefSeq" id="XP_041421853.1">
    <property type="nucleotide sequence ID" value="XM_041565919.1"/>
</dbReference>
<comment type="subunit">
    <text evidence="4">Homodimer.</text>
</comment>
<dbReference type="CTD" id="108718486"/>
<keyword evidence="8" id="KW-0808">Transferase</keyword>
<dbReference type="InterPro" id="IPR034683">
    <property type="entry name" value="IspD/TarI"/>
</dbReference>
<keyword evidence="7" id="KW-0963">Cytoplasm</keyword>
<dbReference type="Pfam" id="PF18706">
    <property type="entry name" value="ISPD_C"/>
    <property type="match status" value="1"/>
</dbReference>
<evidence type="ECO:0000256" key="1">
    <source>
        <dbReference type="ARBA" id="ARBA00004514"/>
    </source>
</evidence>
<dbReference type="FunFam" id="3.90.550.10:FF:000080">
    <property type="entry name" value="D-ribitol-5-phosphate cytidylyltransferase isoform X1"/>
    <property type="match status" value="1"/>
</dbReference>
<dbReference type="GO" id="GO:0035269">
    <property type="term" value="P:protein O-linked glycosylation via mannose"/>
    <property type="evidence" value="ECO:0000318"/>
    <property type="project" value="GO_Central"/>
</dbReference>
<evidence type="ECO:0000256" key="10">
    <source>
        <dbReference type="ARBA" id="ARBA00031950"/>
    </source>
</evidence>
<dbReference type="GO" id="GO:0047349">
    <property type="term" value="F:D-ribitol-5-phosphate cytidylyltransferase activity"/>
    <property type="evidence" value="ECO:0000318"/>
    <property type="project" value="GO_Central"/>
</dbReference>
<evidence type="ECO:0000256" key="12">
    <source>
        <dbReference type="ARBA" id="ARBA00045509"/>
    </source>
</evidence>
<dbReference type="CDD" id="cd02516">
    <property type="entry name" value="CDP-ME_synthetase"/>
    <property type="match status" value="1"/>
</dbReference>
<evidence type="ECO:0000256" key="2">
    <source>
        <dbReference type="ARBA" id="ARBA00004922"/>
    </source>
</evidence>
<sequence>MEDAAGEPGRCAAVLPAGGCGERLGSSTPKQFCTVLGRPLISHTLEAFERASWIKDIIVVVALESLDLMKAIIHKYGHKRVTLVKGGETRHRSILNGLKVFSENRSDGTANEKPEVVIIHDAVRPFVDEEFLLQVAISAKQHGAAGAIRPLVSTVIASSSDGFLDYSLERAKHRASEMPQAFQYDVIYRSYLQCTDYDLDFGTECLHLALQYSNVKAKLLEGPPDLWKVTYKRDLYAAESVIKESISQQLCIITNVNKDAIEVGFLLHESLKLHFKVKAVSSSMCKTIHHLQNIFHGQCCNFICINVKDSDFEETQNLVDLLQTTNAGISYPLVILSVHSTSEDYSSGINKLIGIRKLAKEAYKSNILVYGLLINIDQDKVQLQQAVCEGTAIITALIKDRNPALVGQIMVA</sequence>
<evidence type="ECO:0000256" key="11">
    <source>
        <dbReference type="ARBA" id="ARBA00032606"/>
    </source>
</evidence>
<dbReference type="Pfam" id="PF01128">
    <property type="entry name" value="IspD"/>
    <property type="match status" value="1"/>
</dbReference>
<keyword evidence="17" id="KW-1185">Reference proteome</keyword>
<comment type="subcellular location">
    <subcellularLocation>
        <location evidence="1">Cytoplasm</location>
        <location evidence="1">Cytosol</location>
    </subcellularLocation>
</comment>
<evidence type="ECO:0000256" key="13">
    <source>
        <dbReference type="ARBA" id="ARBA00048797"/>
    </source>
</evidence>
<evidence type="ECO:0000256" key="14">
    <source>
        <dbReference type="ARBA" id="ARBA00048814"/>
    </source>
</evidence>
<name>A0A8J1KYQ1_XENLA</name>
<evidence type="ECO:0000313" key="17">
    <source>
        <dbReference type="Proteomes" id="UP000186698"/>
    </source>
</evidence>
<dbReference type="InterPro" id="IPR029044">
    <property type="entry name" value="Nucleotide-diphossugar_trans"/>
</dbReference>
<dbReference type="GeneID" id="108718486"/>
<proteinExistence type="inferred from homology"/>
<dbReference type="GO" id="GO:0008299">
    <property type="term" value="P:isoprenoid biosynthetic process"/>
    <property type="evidence" value="ECO:0007669"/>
    <property type="project" value="InterPro"/>
</dbReference>
<comment type="function">
    <text evidence="12">Cytidylyltransferase required for protein O-linked mannosylation. Catalyzes the formation of CDP-ribitol nucleotide sugar from D-ribitol 5-phosphate. CDP-ribitol is a substrate of FKTN during the biosynthesis of the phosphorylated O-mannosyl trisaccharide (N-acetylgalactosamine-beta-3-N-acetylglucosamine-beta-4-(phosphate-6-)mannose), a carbohydrate structure present in alpha-dystroglycan (DAG1), which is required for binding laminin G-like domain-containing extracellular proteins with high affinity. Shows activity toward other pentose phosphate sugars and mediates formation of CDP-ribulose or CDP-ribose using CTP and ribulose-5-phosphate or ribose-5-phosphate, respectively. Not involved in dolichol production.</text>
</comment>
<dbReference type="AlphaFoldDB" id="A0A8J1KYQ1"/>
<evidence type="ECO:0000256" key="6">
    <source>
        <dbReference type="ARBA" id="ARBA00015848"/>
    </source>
</evidence>
<dbReference type="SUPFAM" id="SSF53448">
    <property type="entry name" value="Nucleotide-diphospho-sugar transferases"/>
    <property type="match status" value="1"/>
</dbReference>
<evidence type="ECO:0000256" key="4">
    <source>
        <dbReference type="ARBA" id="ARBA00011738"/>
    </source>
</evidence>
<gene>
    <name evidence="18" type="primary">crppa.L</name>
</gene>
<evidence type="ECO:0000256" key="7">
    <source>
        <dbReference type="ARBA" id="ARBA00022490"/>
    </source>
</evidence>
<dbReference type="UniPathway" id="UPA00378"/>
<evidence type="ECO:0000313" key="18">
    <source>
        <dbReference type="RefSeq" id="XP_041421853.1"/>
    </source>
</evidence>
<dbReference type="Proteomes" id="UP000186698">
    <property type="component" value="Chromosome 6L"/>
</dbReference>
<dbReference type="PROSITE" id="PS01295">
    <property type="entry name" value="ISPD"/>
    <property type="match status" value="1"/>
</dbReference>
<dbReference type="OrthoDB" id="414267at2759"/>
<dbReference type="GO" id="GO:0005829">
    <property type="term" value="C:cytosol"/>
    <property type="evidence" value="ECO:0000318"/>
    <property type="project" value="GO_Central"/>
</dbReference>
<evidence type="ECO:0000256" key="9">
    <source>
        <dbReference type="ARBA" id="ARBA00022695"/>
    </source>
</evidence>
<accession>A0A8J1KYQ1</accession>
<comment type="catalytic activity">
    <reaction evidence="13">
        <text>D-ribulose 5-phosphate + CTP + H(+) = CDP-D-ribulose + diphosphate</text>
        <dbReference type="Rhea" id="RHEA:53612"/>
        <dbReference type="ChEBI" id="CHEBI:15378"/>
        <dbReference type="ChEBI" id="CHEBI:33019"/>
        <dbReference type="ChEBI" id="CHEBI:37563"/>
        <dbReference type="ChEBI" id="CHEBI:58121"/>
        <dbReference type="ChEBI" id="CHEBI:137524"/>
    </reaction>
</comment>
<dbReference type="EC" id="2.7.7.40" evidence="5"/>
<comment type="pathway">
    <text evidence="2">Protein modification; protein glycosylation.</text>
</comment>
<feature type="domain" description="D-ribitol-5-phosphate cytidylyltransferase C-terminal" evidence="16">
    <location>
        <begin position="248"/>
        <end position="390"/>
    </location>
</feature>
<dbReference type="PANTHER" id="PTHR43015:SF1">
    <property type="entry name" value="D-RIBITOL-5-PHOSPHATE CYTIDYLYLTRANSFERASE"/>
    <property type="match status" value="1"/>
</dbReference>
<evidence type="ECO:0000256" key="3">
    <source>
        <dbReference type="ARBA" id="ARBA00009789"/>
    </source>
</evidence>
<dbReference type="PANTHER" id="PTHR43015">
    <property type="entry name" value="D-RIBITOL-5-PHOSPHATE CYTIDYLYLTRANSFERASE"/>
    <property type="match status" value="1"/>
</dbReference>
<dbReference type="InterPro" id="IPR018294">
    <property type="entry name" value="ISPD_synthase_CS"/>
</dbReference>
<evidence type="ECO:0000256" key="5">
    <source>
        <dbReference type="ARBA" id="ARBA00012488"/>
    </source>
</evidence>
<comment type="catalytic activity">
    <reaction evidence="15">
        <text>D-ribitol 5-phosphate + CTP + H(+) = CDP-L-ribitol + diphosphate</text>
        <dbReference type="Rhea" id="RHEA:12456"/>
        <dbReference type="ChEBI" id="CHEBI:15378"/>
        <dbReference type="ChEBI" id="CHEBI:33019"/>
        <dbReference type="ChEBI" id="CHEBI:37563"/>
        <dbReference type="ChEBI" id="CHEBI:57608"/>
        <dbReference type="ChEBI" id="CHEBI:57695"/>
        <dbReference type="EC" id="2.7.7.40"/>
    </reaction>
</comment>
<organism evidence="17 18">
    <name type="scientific">Xenopus laevis</name>
    <name type="common">African clawed frog</name>
    <dbReference type="NCBI Taxonomy" id="8355"/>
    <lineage>
        <taxon>Eukaryota</taxon>
        <taxon>Metazoa</taxon>
        <taxon>Chordata</taxon>
        <taxon>Craniata</taxon>
        <taxon>Vertebrata</taxon>
        <taxon>Euteleostomi</taxon>
        <taxon>Amphibia</taxon>
        <taxon>Batrachia</taxon>
        <taxon>Anura</taxon>
        <taxon>Pipoidea</taxon>
        <taxon>Pipidae</taxon>
        <taxon>Xenopodinae</taxon>
        <taxon>Xenopus</taxon>
        <taxon>Xenopus</taxon>
    </lineage>
</organism>
<dbReference type="InterPro" id="IPR040635">
    <property type="entry name" value="ISPD_C"/>
</dbReference>
<reference evidence="18" key="1">
    <citation type="submission" date="2025-08" db="UniProtKB">
        <authorList>
            <consortium name="RefSeq"/>
        </authorList>
    </citation>
    <scope>IDENTIFICATION</scope>
    <source>
        <strain evidence="18">J_2021</strain>
        <tissue evidence="18">Erythrocytes</tissue>
    </source>
</reference>